<organism evidence="1 2">
    <name type="scientific">Urochloa decumbens</name>
    <dbReference type="NCBI Taxonomy" id="240449"/>
    <lineage>
        <taxon>Eukaryota</taxon>
        <taxon>Viridiplantae</taxon>
        <taxon>Streptophyta</taxon>
        <taxon>Embryophyta</taxon>
        <taxon>Tracheophyta</taxon>
        <taxon>Spermatophyta</taxon>
        <taxon>Magnoliopsida</taxon>
        <taxon>Liliopsida</taxon>
        <taxon>Poales</taxon>
        <taxon>Poaceae</taxon>
        <taxon>PACMAD clade</taxon>
        <taxon>Panicoideae</taxon>
        <taxon>Panicodae</taxon>
        <taxon>Paniceae</taxon>
        <taxon>Melinidinae</taxon>
        <taxon>Urochloa</taxon>
    </lineage>
</organism>
<accession>A0ABC8WQZ7</accession>
<proteinExistence type="predicted"/>
<reference evidence="1 2" key="2">
    <citation type="submission" date="2024-10" db="EMBL/GenBank/DDBJ databases">
        <authorList>
            <person name="Ryan C."/>
        </authorList>
    </citation>
    <scope>NUCLEOTIDE SEQUENCE [LARGE SCALE GENOMIC DNA]</scope>
</reference>
<reference evidence="2" key="1">
    <citation type="submission" date="2024-06" db="EMBL/GenBank/DDBJ databases">
        <authorList>
            <person name="Ryan C."/>
        </authorList>
    </citation>
    <scope>NUCLEOTIDE SEQUENCE [LARGE SCALE GENOMIC DNA]</scope>
</reference>
<gene>
    <name evidence="1" type="ORF">URODEC1_LOCUS16423</name>
</gene>
<evidence type="ECO:0000313" key="1">
    <source>
        <dbReference type="EMBL" id="CAL4913703.1"/>
    </source>
</evidence>
<evidence type="ECO:0000313" key="2">
    <source>
        <dbReference type="Proteomes" id="UP001497457"/>
    </source>
</evidence>
<protein>
    <recommendedName>
        <fullName evidence="3">DUF962 domain-containing protein</fullName>
    </recommendedName>
</protein>
<dbReference type="InterPro" id="IPR009305">
    <property type="entry name" value="Mpo1-like"/>
</dbReference>
<sequence length="137" mass="14571">MGRNGAGEAGGAGTGTGRQFGSMDEFWGFYLSQHSKPGTRRWHFVGTAASLACAALAAATGRAAPLLAAPVLGYGMAWYSHFFVEGNRPATFGHPVWSLLCDYRMFGLILTGRIDAELDRLGIRPPLDSPATSAHQD</sequence>
<dbReference type="Proteomes" id="UP001497457">
    <property type="component" value="Chromosome 13rd"/>
</dbReference>
<dbReference type="AlphaFoldDB" id="A0ABC8WQZ7"/>
<dbReference type="EMBL" id="OZ075123">
    <property type="protein sequence ID" value="CAL4913703.1"/>
    <property type="molecule type" value="Genomic_DNA"/>
</dbReference>
<dbReference type="PANTHER" id="PTHR34205">
    <property type="entry name" value="TRANSMEMBRANE PROTEIN"/>
    <property type="match status" value="1"/>
</dbReference>
<dbReference type="PANTHER" id="PTHR34205:SF2">
    <property type="entry name" value="DUF962 DOMAIN-CONTAINING PROTEIN"/>
    <property type="match status" value="1"/>
</dbReference>
<keyword evidence="2" id="KW-1185">Reference proteome</keyword>
<evidence type="ECO:0008006" key="3">
    <source>
        <dbReference type="Google" id="ProtNLM"/>
    </source>
</evidence>
<name>A0ABC8WQZ7_9POAL</name>
<dbReference type="Pfam" id="PF06127">
    <property type="entry name" value="Mpo1-like"/>
    <property type="match status" value="1"/>
</dbReference>